<evidence type="ECO:0000256" key="1">
    <source>
        <dbReference type="SAM" id="Phobius"/>
    </source>
</evidence>
<keyword evidence="4" id="KW-1185">Reference proteome</keyword>
<keyword evidence="1" id="KW-0472">Membrane</keyword>
<dbReference type="Proteomes" id="UP001203687">
    <property type="component" value="Unassembled WGS sequence"/>
</dbReference>
<sequence>MIDYLYAALAIIGFVLLFFAIRSYQNTKELLNFGRKTKAVVIKYIEVYDDDGTTYKPVFEYYDNNKQAFVFESEVSSSPKPYEIGQRVEVIYDKHHENVKVISFWGLYRWSVILLMIASPLLVLGTAYFLYKYN</sequence>
<dbReference type="Pfam" id="PF12158">
    <property type="entry name" value="DUF3592"/>
    <property type="match status" value="1"/>
</dbReference>
<evidence type="ECO:0000259" key="2">
    <source>
        <dbReference type="Pfam" id="PF12158"/>
    </source>
</evidence>
<dbReference type="InterPro" id="IPR021994">
    <property type="entry name" value="DUF3592"/>
</dbReference>
<evidence type="ECO:0000313" key="3">
    <source>
        <dbReference type="EMBL" id="MCK8481191.1"/>
    </source>
</evidence>
<proteinExistence type="predicted"/>
<name>A0ABT0H9W9_9FLAO</name>
<feature type="transmembrane region" description="Helical" evidence="1">
    <location>
        <begin position="6"/>
        <end position="24"/>
    </location>
</feature>
<comment type="caution">
    <text evidence="3">The sequence shown here is derived from an EMBL/GenBank/DDBJ whole genome shotgun (WGS) entry which is preliminary data.</text>
</comment>
<dbReference type="EMBL" id="JALPQF010000010">
    <property type="protein sequence ID" value="MCK8481191.1"/>
    <property type="molecule type" value="Genomic_DNA"/>
</dbReference>
<gene>
    <name evidence="3" type="ORF">MUY34_11190</name>
</gene>
<organism evidence="3 4">
    <name type="scientific">Psychroserpens algicola</name>
    <dbReference type="NCBI Taxonomy" id="1719034"/>
    <lineage>
        <taxon>Bacteria</taxon>
        <taxon>Pseudomonadati</taxon>
        <taxon>Bacteroidota</taxon>
        <taxon>Flavobacteriia</taxon>
        <taxon>Flavobacteriales</taxon>
        <taxon>Flavobacteriaceae</taxon>
        <taxon>Psychroserpens</taxon>
    </lineage>
</organism>
<dbReference type="RefSeq" id="WP_204345368.1">
    <property type="nucleotide sequence ID" value="NZ_JACNMJ010000002.1"/>
</dbReference>
<protein>
    <submittedName>
        <fullName evidence="3">DUF3592 domain-containing protein</fullName>
    </submittedName>
</protein>
<reference evidence="3" key="1">
    <citation type="submission" date="2022-04" db="EMBL/GenBank/DDBJ databases">
        <authorList>
            <person name="Ren T."/>
        </authorList>
    </citation>
    <scope>NUCLEOTIDE SEQUENCE</scope>
    <source>
        <strain evidence="3">F63249</strain>
    </source>
</reference>
<keyword evidence="1" id="KW-0812">Transmembrane</keyword>
<accession>A0ABT0H9W9</accession>
<feature type="transmembrane region" description="Helical" evidence="1">
    <location>
        <begin position="110"/>
        <end position="131"/>
    </location>
</feature>
<keyword evidence="1" id="KW-1133">Transmembrane helix</keyword>
<feature type="domain" description="DUF3592" evidence="2">
    <location>
        <begin position="42"/>
        <end position="95"/>
    </location>
</feature>
<evidence type="ECO:0000313" key="4">
    <source>
        <dbReference type="Proteomes" id="UP001203687"/>
    </source>
</evidence>